<dbReference type="InterPro" id="IPR017766">
    <property type="entry name" value="Sphingomyelinase/PLipase_C"/>
</dbReference>
<dbReference type="NCBIfam" id="TIGR03395">
    <property type="entry name" value="sphingomy"/>
    <property type="match status" value="1"/>
</dbReference>
<dbReference type="EC" id="3.1.4.12" evidence="7"/>
<dbReference type="GO" id="GO:0031640">
    <property type="term" value="P:killing of cells of another organism"/>
    <property type="evidence" value="ECO:0007669"/>
    <property type="project" value="UniProtKB-KW"/>
</dbReference>
<evidence type="ECO:0000256" key="2">
    <source>
        <dbReference type="ARBA" id="ARBA00022729"/>
    </source>
</evidence>
<gene>
    <name evidence="7" type="primary">sph</name>
    <name evidence="7" type="ORF">EQ812_05650</name>
    <name evidence="6" type="ORF">FO454_03455</name>
</gene>
<keyword evidence="3" id="KW-0354">Hemolysis</keyword>
<dbReference type="EMBL" id="CP041722">
    <property type="protein sequence ID" value="QEX38031.1"/>
    <property type="molecule type" value="Genomic_DNA"/>
</dbReference>
<dbReference type="EMBL" id="SCHB01000003">
    <property type="protein sequence ID" value="TBW72463.1"/>
    <property type="molecule type" value="Genomic_DNA"/>
</dbReference>
<evidence type="ECO:0000256" key="3">
    <source>
        <dbReference type="ARBA" id="ARBA00022735"/>
    </source>
</evidence>
<evidence type="ECO:0000313" key="7">
    <source>
        <dbReference type="EMBL" id="TBW72463.1"/>
    </source>
</evidence>
<evidence type="ECO:0000313" key="6">
    <source>
        <dbReference type="EMBL" id="QEX38031.1"/>
    </source>
</evidence>
<dbReference type="Proteomes" id="UP000293637">
    <property type="component" value="Unassembled WGS sequence"/>
</dbReference>
<protein>
    <submittedName>
        <fullName evidence="7">Sphingomyelin phosphodiesterase</fullName>
        <ecNumber evidence="7">3.1.4.12</ecNumber>
    </submittedName>
</protein>
<dbReference type="InterPro" id="IPR036691">
    <property type="entry name" value="Endo/exonu/phosph_ase_sf"/>
</dbReference>
<keyword evidence="3" id="KW-0204">Cytolysis</keyword>
<dbReference type="SUPFAM" id="SSF56219">
    <property type="entry name" value="DNase I-like"/>
    <property type="match status" value="1"/>
</dbReference>
<dbReference type="GO" id="GO:0004767">
    <property type="term" value="F:sphingomyelin phosphodiesterase activity"/>
    <property type="evidence" value="ECO:0007669"/>
    <property type="project" value="UniProtKB-EC"/>
</dbReference>
<evidence type="ECO:0000256" key="1">
    <source>
        <dbReference type="ARBA" id="ARBA00006335"/>
    </source>
</evidence>
<organism evidence="7 8">
    <name type="scientific">Staphylococcus lugdunensis</name>
    <dbReference type="NCBI Taxonomy" id="28035"/>
    <lineage>
        <taxon>Bacteria</taxon>
        <taxon>Bacillati</taxon>
        <taxon>Bacillota</taxon>
        <taxon>Bacilli</taxon>
        <taxon>Bacillales</taxon>
        <taxon>Staphylococcaceae</taxon>
        <taxon>Staphylococcus</taxon>
    </lineage>
</organism>
<keyword evidence="2" id="KW-0732">Signal</keyword>
<keyword evidence="4 7" id="KW-0378">Hydrolase</keyword>
<evidence type="ECO:0000259" key="5">
    <source>
        <dbReference type="Pfam" id="PF03372"/>
    </source>
</evidence>
<dbReference type="PANTHER" id="PTHR16320">
    <property type="entry name" value="SPHINGOMYELINASE FAMILY MEMBER"/>
    <property type="match status" value="1"/>
</dbReference>
<dbReference type="GO" id="GO:0005576">
    <property type="term" value="C:extracellular region"/>
    <property type="evidence" value="ECO:0007669"/>
    <property type="project" value="InterPro"/>
</dbReference>
<evidence type="ECO:0000313" key="8">
    <source>
        <dbReference type="Proteomes" id="UP000293637"/>
    </source>
</evidence>
<dbReference type="Pfam" id="PF03372">
    <property type="entry name" value="Exo_endo_phos"/>
    <property type="match status" value="1"/>
</dbReference>
<dbReference type="InterPro" id="IPR038772">
    <property type="entry name" value="Sph/SMPD2-like"/>
</dbReference>
<dbReference type="InterPro" id="IPR005135">
    <property type="entry name" value="Endo/exonuclease/phosphatase"/>
</dbReference>
<evidence type="ECO:0000256" key="4">
    <source>
        <dbReference type="ARBA" id="ARBA00022801"/>
    </source>
</evidence>
<reference evidence="7 8" key="1">
    <citation type="journal article" date="2019" name="Sci. Transl. Med.">
        <title>Quorum sensing between bacterial species on the skin protects against epidermal injury in atopic dermatitis.</title>
        <authorList>
            <person name="Williams M.R."/>
        </authorList>
    </citation>
    <scope>NUCLEOTIDE SEQUENCE [LARGE SCALE GENOMIC DNA]</scope>
    <source>
        <strain evidence="7 8">E7</strain>
    </source>
</reference>
<keyword evidence="9" id="KW-1185">Reference proteome</keyword>
<proteinExistence type="inferred from homology"/>
<feature type="domain" description="Endonuclease/exonuclease/phosphatase" evidence="5">
    <location>
        <begin position="65"/>
        <end position="320"/>
    </location>
</feature>
<dbReference type="Gene3D" id="3.60.10.10">
    <property type="entry name" value="Endonuclease/exonuclease/phosphatase"/>
    <property type="match status" value="1"/>
</dbReference>
<comment type="similarity">
    <text evidence="1">Belongs to the neutral sphingomyelinase family.</text>
</comment>
<dbReference type="AlphaFoldDB" id="A0A292DGC2"/>
<name>A0A292DGC2_STALU</name>
<dbReference type="Proteomes" id="UP000325462">
    <property type="component" value="Chromosome"/>
</dbReference>
<accession>A0A292DGC2</accession>
<dbReference type="CDD" id="cd09078">
    <property type="entry name" value="nSMase"/>
    <property type="match status" value="1"/>
</dbReference>
<evidence type="ECO:0000313" key="9">
    <source>
        <dbReference type="Proteomes" id="UP000325462"/>
    </source>
</evidence>
<sequence length="329" mass="37634">MMYLDWQRKCIITTMVVLSSLLLVFSSITYASERNTEDSLKITTHNVYFLPTAIYPNWGQSQRADLISKADYIQGQDVVILNELFDHKASNRLLTNLKSQYPYQTPIVGQGTEGWQKTSGSYRKLKKVSGGVGIVSKWPIVQQEQHIYKNGCGADSVGNKGFAYIKINKNGKYQHIIGTHLQAEDPVCMKGKDQTIRQSQMEEIKQFIKDKNIPKDEPVYIGGDLNVIKGSAEYQKMSDNLNVSMPKQYEGNAYSWDTQTNGIANYNYPKLEPQHLDYILLDRDHAQPSSWHNHTHKVKSPEWSVKSWGKTYRYNDYSDHYPVSAYAAN</sequence>
<dbReference type="PANTHER" id="PTHR16320:SF23">
    <property type="entry name" value="SPHINGOMYELINASE C 1"/>
    <property type="match status" value="1"/>
</dbReference>
<reference evidence="6 9" key="2">
    <citation type="submission" date="2019-07" db="EMBL/GenBank/DDBJ databases">
        <title>Comparative genome analysis of staphylococcus lugdunensis shows clonal complex-dependent diversity of the putative virulence factor, ess/type vii locus.</title>
        <authorList>
            <person name="Lebeurre J."/>
            <person name="Dahyot S."/>
            <person name="Diene S."/>
            <person name="Paulay A."/>
            <person name="Aubourg M."/>
            <person name="Argemi X."/>
            <person name="Giard J.-C."/>
            <person name="Tournier I."/>
            <person name="Francois P."/>
            <person name="Pestel-Caron M."/>
        </authorList>
    </citation>
    <scope>NUCLEOTIDE SEQUENCE [LARGE SCALE GENOMIC DNA]</scope>
    <source>
        <strain evidence="6 9">SL13</strain>
    </source>
</reference>